<evidence type="ECO:0000256" key="2">
    <source>
        <dbReference type="SAM" id="SignalP"/>
    </source>
</evidence>
<keyword evidence="2" id="KW-0732">Signal</keyword>
<dbReference type="OrthoDB" id="4937228at2759"/>
<dbReference type="HOGENOM" id="CLU_096883_0_0_1"/>
<dbReference type="eggNOG" id="ENOG502T4TE">
    <property type="taxonomic scope" value="Eukaryota"/>
</dbReference>
<comment type="caution">
    <text evidence="3">The sequence shown here is derived from an EMBL/GenBank/DDBJ whole genome shotgun (WGS) entry which is preliminary data.</text>
</comment>
<evidence type="ECO:0000256" key="1">
    <source>
        <dbReference type="SAM" id="MobiDB-lite"/>
    </source>
</evidence>
<proteinExistence type="predicted"/>
<dbReference type="AlphaFoldDB" id="A0A014N526"/>
<evidence type="ECO:0000313" key="3">
    <source>
        <dbReference type="EMBL" id="EXU94783.1"/>
    </source>
</evidence>
<organism evidence="3 4">
    <name type="scientific">Metarhizium robertsii</name>
    <dbReference type="NCBI Taxonomy" id="568076"/>
    <lineage>
        <taxon>Eukaryota</taxon>
        <taxon>Fungi</taxon>
        <taxon>Dikarya</taxon>
        <taxon>Ascomycota</taxon>
        <taxon>Pezizomycotina</taxon>
        <taxon>Sordariomycetes</taxon>
        <taxon>Hypocreomycetidae</taxon>
        <taxon>Hypocreales</taxon>
        <taxon>Clavicipitaceae</taxon>
        <taxon>Metarhizium</taxon>
    </lineage>
</organism>
<sequence length="232" mass="25672">MLALSLLLTAVGVNAILGGEVAGVSISDKEFFCADECAYKGVFFEQGGKWCTRNDTTAIVNSEGLAHPQYPHACAGSRVPEGWQERALKNGEEPKQCYVYEPTEPFDYFCIADKNPGGNAKNVQWSEIEKKLASASSTNSASQEGEQGASEKSKPASPEKLKQCNDLRENNFWECWNNFKDDFQKCVDDAQKARVFEMGRLNYHQTPAKVCQQQEASYQLAGHNQPSQLPTS</sequence>
<dbReference type="EMBL" id="JELW01000152">
    <property type="protein sequence ID" value="EXU94783.1"/>
    <property type="molecule type" value="Genomic_DNA"/>
</dbReference>
<feature type="signal peptide" evidence="2">
    <location>
        <begin position="1"/>
        <end position="18"/>
    </location>
</feature>
<name>A0A014N526_9HYPO</name>
<dbReference type="Proteomes" id="UP000030151">
    <property type="component" value="Unassembled WGS sequence"/>
</dbReference>
<feature type="chain" id="PRO_5001474264" evidence="2">
    <location>
        <begin position="19"/>
        <end position="232"/>
    </location>
</feature>
<protein>
    <submittedName>
        <fullName evidence="3">Uncharacterized protein</fullName>
    </submittedName>
</protein>
<reference evidence="3 4" key="1">
    <citation type="submission" date="2014-02" db="EMBL/GenBank/DDBJ databases">
        <title>The genome sequence of the entomopathogenic fungus Metarhizium robertsii ARSEF 2575.</title>
        <authorList>
            <person name="Giuliano Garisto Donzelli B."/>
            <person name="Roe B.A."/>
            <person name="Macmil S.L."/>
            <person name="Krasnoff S.B."/>
            <person name="Gibson D.M."/>
        </authorList>
    </citation>
    <scope>NUCLEOTIDE SEQUENCE [LARGE SCALE GENOMIC DNA]</scope>
    <source>
        <strain evidence="3 4">ARSEF 2575</strain>
    </source>
</reference>
<feature type="compositionally biased region" description="Basic and acidic residues" evidence="1">
    <location>
        <begin position="149"/>
        <end position="161"/>
    </location>
</feature>
<evidence type="ECO:0000313" key="4">
    <source>
        <dbReference type="Proteomes" id="UP000030151"/>
    </source>
</evidence>
<feature type="region of interest" description="Disordered" evidence="1">
    <location>
        <begin position="134"/>
        <end position="161"/>
    </location>
</feature>
<gene>
    <name evidence="3" type="ORF">X797_012136</name>
</gene>
<accession>A0A014N526</accession>
<feature type="compositionally biased region" description="Polar residues" evidence="1">
    <location>
        <begin position="134"/>
        <end position="145"/>
    </location>
</feature>